<dbReference type="InterPro" id="IPR036770">
    <property type="entry name" value="Ankyrin_rpt-contain_sf"/>
</dbReference>
<organism evidence="4 5">
    <name type="scientific">Monilinia fructicola</name>
    <name type="common">Brown rot fungus</name>
    <name type="synonym">Ciboria fructicola</name>
    <dbReference type="NCBI Taxonomy" id="38448"/>
    <lineage>
        <taxon>Eukaryota</taxon>
        <taxon>Fungi</taxon>
        <taxon>Dikarya</taxon>
        <taxon>Ascomycota</taxon>
        <taxon>Pezizomycotina</taxon>
        <taxon>Leotiomycetes</taxon>
        <taxon>Helotiales</taxon>
        <taxon>Sclerotiniaceae</taxon>
        <taxon>Monilinia</taxon>
    </lineage>
</organism>
<keyword evidence="2 3" id="KW-0040">ANK repeat</keyword>
<name>A0A5M9JT09_MONFR</name>
<sequence>MKCLIKAGANIEAKDRYEETALHKAVKVDREDSVQILLEAGADLQAKNFEGMTALDLAKELEHTGPNLKIIDLLTAAMMEESSHNTVAQVAADI</sequence>
<evidence type="ECO:0000256" key="1">
    <source>
        <dbReference type="ARBA" id="ARBA00022737"/>
    </source>
</evidence>
<dbReference type="PANTHER" id="PTHR24171">
    <property type="entry name" value="ANKYRIN REPEAT DOMAIN-CONTAINING PROTEIN 39-RELATED"/>
    <property type="match status" value="1"/>
</dbReference>
<accession>A0A5M9JT09</accession>
<dbReference type="SUPFAM" id="SSF48403">
    <property type="entry name" value="Ankyrin repeat"/>
    <property type="match status" value="1"/>
</dbReference>
<reference evidence="4 5" key="1">
    <citation type="submission" date="2019-06" db="EMBL/GenBank/DDBJ databases">
        <title>Genome Sequence of the Brown Rot Fungal Pathogen Monilinia fructicola.</title>
        <authorList>
            <person name="De Miccolis Angelini R.M."/>
            <person name="Landi L."/>
            <person name="Abate D."/>
            <person name="Pollastro S."/>
            <person name="Romanazzi G."/>
            <person name="Faretra F."/>
        </authorList>
    </citation>
    <scope>NUCLEOTIDE SEQUENCE [LARGE SCALE GENOMIC DNA]</scope>
    <source>
        <strain evidence="4 5">Mfrc123</strain>
    </source>
</reference>
<proteinExistence type="predicted"/>
<dbReference type="Pfam" id="PF13857">
    <property type="entry name" value="Ank_5"/>
    <property type="match status" value="1"/>
</dbReference>
<keyword evidence="1" id="KW-0677">Repeat</keyword>
<gene>
    <name evidence="4" type="ORF">EYC84_001543</name>
</gene>
<dbReference type="PROSITE" id="PS50088">
    <property type="entry name" value="ANK_REPEAT"/>
    <property type="match status" value="1"/>
</dbReference>
<dbReference type="Proteomes" id="UP000322873">
    <property type="component" value="Unassembled WGS sequence"/>
</dbReference>
<dbReference type="PANTHER" id="PTHR24171:SF9">
    <property type="entry name" value="ANKYRIN REPEAT DOMAIN-CONTAINING PROTEIN 39"/>
    <property type="match status" value="1"/>
</dbReference>
<dbReference type="Gene3D" id="1.25.40.20">
    <property type="entry name" value="Ankyrin repeat-containing domain"/>
    <property type="match status" value="1"/>
</dbReference>
<dbReference type="PROSITE" id="PS50297">
    <property type="entry name" value="ANK_REP_REGION"/>
    <property type="match status" value="1"/>
</dbReference>
<evidence type="ECO:0000313" key="5">
    <source>
        <dbReference type="Proteomes" id="UP000322873"/>
    </source>
</evidence>
<evidence type="ECO:0000256" key="3">
    <source>
        <dbReference type="PROSITE-ProRule" id="PRU00023"/>
    </source>
</evidence>
<dbReference type="InterPro" id="IPR002110">
    <property type="entry name" value="Ankyrin_rpt"/>
</dbReference>
<dbReference type="EMBL" id="VICG01000005">
    <property type="protein sequence ID" value="KAA8571543.1"/>
    <property type="molecule type" value="Genomic_DNA"/>
</dbReference>
<feature type="repeat" description="ANK" evidence="3">
    <location>
        <begin position="17"/>
        <end position="49"/>
    </location>
</feature>
<evidence type="ECO:0000256" key="2">
    <source>
        <dbReference type="ARBA" id="ARBA00023043"/>
    </source>
</evidence>
<keyword evidence="5" id="KW-1185">Reference proteome</keyword>
<dbReference type="AlphaFoldDB" id="A0A5M9JT09"/>
<comment type="caution">
    <text evidence="4">The sequence shown here is derived from an EMBL/GenBank/DDBJ whole genome shotgun (WGS) entry which is preliminary data.</text>
</comment>
<protein>
    <submittedName>
        <fullName evidence="4">Uncharacterized protein</fullName>
    </submittedName>
</protein>
<evidence type="ECO:0000313" key="4">
    <source>
        <dbReference type="EMBL" id="KAA8571543.1"/>
    </source>
</evidence>